<dbReference type="PANTHER" id="PTHR43289">
    <property type="entry name" value="MITOGEN-ACTIVATED PROTEIN KINASE KINASE KINASE 20-RELATED"/>
    <property type="match status" value="1"/>
</dbReference>
<evidence type="ECO:0000259" key="6">
    <source>
        <dbReference type="PROSITE" id="PS50011"/>
    </source>
</evidence>
<feature type="domain" description="Protein kinase" evidence="6">
    <location>
        <begin position="104"/>
        <end position="398"/>
    </location>
</feature>
<evidence type="ECO:0000256" key="3">
    <source>
        <dbReference type="ARBA" id="ARBA00022777"/>
    </source>
</evidence>
<name>A0A7C4LKF9_9PLAN</name>
<dbReference type="Pfam" id="PF00069">
    <property type="entry name" value="Pkinase"/>
    <property type="match status" value="1"/>
</dbReference>
<dbReference type="InterPro" id="IPR017441">
    <property type="entry name" value="Protein_kinase_ATP_BS"/>
</dbReference>
<gene>
    <name evidence="7" type="ORF">ENS64_06580</name>
</gene>
<evidence type="ECO:0000256" key="5">
    <source>
        <dbReference type="PROSITE-ProRule" id="PRU10141"/>
    </source>
</evidence>
<sequence length="419" mass="47154">MTQPLPADDDTEAVLEGFPRPADPERLAARETLEVLMTRFTEETRRGLQPSIDEYARRHPECAEEIRRLFPLLGTLELWSAHKEVECVADNFPVDFRERCLGDYRLLREIGRGGMGVVFEALHVESNHRVAIKVLPLRNISDFPRRQDQLRREAATLAQLRHRNIVPVYSFGEQEGYCFYVMQFVEGVNLGWLIQRLRDRPDAVRLDEIRRASAGEHADESPADGGSQKFLARDSWNGFAKIAVQVALALAHAHERRVLHNDIKPGNLLLTTEGRVVVTDFGVNLPPDPLRPDQPASALGTLRYMAPERLAGGGDARSDLYSLGATLYELVSQTPLYAAADRRELIRLVQQASPRPLAELTPDIPADLAAIIHRALAKDPAQRYPSAGALLTDLARLLHGEGLEGAWPGWLRRWFTRRR</sequence>
<dbReference type="InterPro" id="IPR011009">
    <property type="entry name" value="Kinase-like_dom_sf"/>
</dbReference>
<dbReference type="GO" id="GO:0004674">
    <property type="term" value="F:protein serine/threonine kinase activity"/>
    <property type="evidence" value="ECO:0007669"/>
    <property type="project" value="UniProtKB-KW"/>
</dbReference>
<keyword evidence="7" id="KW-0723">Serine/threonine-protein kinase</keyword>
<evidence type="ECO:0000256" key="1">
    <source>
        <dbReference type="ARBA" id="ARBA00022679"/>
    </source>
</evidence>
<keyword evidence="3 7" id="KW-0418">Kinase</keyword>
<keyword evidence="2 5" id="KW-0547">Nucleotide-binding</keyword>
<reference evidence="7" key="1">
    <citation type="journal article" date="2020" name="mSystems">
        <title>Genome- and Community-Level Interaction Insights into Carbon Utilization and Element Cycling Functions of Hydrothermarchaeota in Hydrothermal Sediment.</title>
        <authorList>
            <person name="Zhou Z."/>
            <person name="Liu Y."/>
            <person name="Xu W."/>
            <person name="Pan J."/>
            <person name="Luo Z.H."/>
            <person name="Li M."/>
        </authorList>
    </citation>
    <scope>NUCLEOTIDE SEQUENCE [LARGE SCALE GENOMIC DNA]</scope>
    <source>
        <strain evidence="7">SpSt-508</strain>
    </source>
</reference>
<feature type="binding site" evidence="5">
    <location>
        <position position="133"/>
    </location>
    <ligand>
        <name>ATP</name>
        <dbReference type="ChEBI" id="CHEBI:30616"/>
    </ligand>
</feature>
<evidence type="ECO:0000256" key="4">
    <source>
        <dbReference type="ARBA" id="ARBA00022840"/>
    </source>
</evidence>
<dbReference type="GO" id="GO:0005524">
    <property type="term" value="F:ATP binding"/>
    <property type="evidence" value="ECO:0007669"/>
    <property type="project" value="UniProtKB-UniRule"/>
</dbReference>
<dbReference type="Gene3D" id="1.10.510.10">
    <property type="entry name" value="Transferase(Phosphotransferase) domain 1"/>
    <property type="match status" value="1"/>
</dbReference>
<dbReference type="PROSITE" id="PS00108">
    <property type="entry name" value="PROTEIN_KINASE_ST"/>
    <property type="match status" value="1"/>
</dbReference>
<dbReference type="SMART" id="SM00220">
    <property type="entry name" value="S_TKc"/>
    <property type="match status" value="1"/>
</dbReference>
<dbReference type="EMBL" id="DSVQ01000012">
    <property type="protein sequence ID" value="HGT38915.1"/>
    <property type="molecule type" value="Genomic_DNA"/>
</dbReference>
<dbReference type="PANTHER" id="PTHR43289:SF6">
    <property type="entry name" value="SERINE_THREONINE-PROTEIN KINASE NEKL-3"/>
    <property type="match status" value="1"/>
</dbReference>
<proteinExistence type="predicted"/>
<dbReference type="InterPro" id="IPR008271">
    <property type="entry name" value="Ser/Thr_kinase_AS"/>
</dbReference>
<keyword evidence="1" id="KW-0808">Transferase</keyword>
<comment type="caution">
    <text evidence="7">The sequence shown here is derived from an EMBL/GenBank/DDBJ whole genome shotgun (WGS) entry which is preliminary data.</text>
</comment>
<dbReference type="AlphaFoldDB" id="A0A7C4LKF9"/>
<evidence type="ECO:0000313" key="7">
    <source>
        <dbReference type="EMBL" id="HGT38915.1"/>
    </source>
</evidence>
<dbReference type="PROSITE" id="PS00107">
    <property type="entry name" value="PROTEIN_KINASE_ATP"/>
    <property type="match status" value="1"/>
</dbReference>
<evidence type="ECO:0000256" key="2">
    <source>
        <dbReference type="ARBA" id="ARBA00022741"/>
    </source>
</evidence>
<dbReference type="CDD" id="cd14014">
    <property type="entry name" value="STKc_PknB_like"/>
    <property type="match status" value="1"/>
</dbReference>
<organism evidence="7">
    <name type="scientific">Schlesneria paludicola</name>
    <dbReference type="NCBI Taxonomy" id="360056"/>
    <lineage>
        <taxon>Bacteria</taxon>
        <taxon>Pseudomonadati</taxon>
        <taxon>Planctomycetota</taxon>
        <taxon>Planctomycetia</taxon>
        <taxon>Planctomycetales</taxon>
        <taxon>Planctomycetaceae</taxon>
        <taxon>Schlesneria</taxon>
    </lineage>
</organism>
<accession>A0A7C4LKF9</accession>
<dbReference type="SUPFAM" id="SSF56112">
    <property type="entry name" value="Protein kinase-like (PK-like)"/>
    <property type="match status" value="1"/>
</dbReference>
<dbReference type="InterPro" id="IPR000719">
    <property type="entry name" value="Prot_kinase_dom"/>
</dbReference>
<dbReference type="Gene3D" id="3.30.200.20">
    <property type="entry name" value="Phosphorylase Kinase, domain 1"/>
    <property type="match status" value="1"/>
</dbReference>
<keyword evidence="4 5" id="KW-0067">ATP-binding</keyword>
<protein>
    <submittedName>
        <fullName evidence="7">Serine/threonine protein kinase</fullName>
    </submittedName>
</protein>
<dbReference type="PROSITE" id="PS50011">
    <property type="entry name" value="PROTEIN_KINASE_DOM"/>
    <property type="match status" value="1"/>
</dbReference>